<dbReference type="InterPro" id="IPR008977">
    <property type="entry name" value="PHM/PNGase_F_dom_sf"/>
</dbReference>
<evidence type="ECO:0000313" key="11">
    <source>
        <dbReference type="EMBL" id="CAG5114875.1"/>
    </source>
</evidence>
<accession>A0A8S3YH99</accession>
<keyword evidence="3" id="KW-0186">Copper</keyword>
<organism evidence="11 12">
    <name type="scientific">Candidula unifasciata</name>
    <dbReference type="NCBI Taxonomy" id="100452"/>
    <lineage>
        <taxon>Eukaryota</taxon>
        <taxon>Metazoa</taxon>
        <taxon>Spiralia</taxon>
        <taxon>Lophotrochozoa</taxon>
        <taxon>Mollusca</taxon>
        <taxon>Gastropoda</taxon>
        <taxon>Heterobranchia</taxon>
        <taxon>Euthyneura</taxon>
        <taxon>Panpulmonata</taxon>
        <taxon>Eupulmonata</taxon>
        <taxon>Stylommatophora</taxon>
        <taxon>Helicina</taxon>
        <taxon>Helicoidea</taxon>
        <taxon>Geomitridae</taxon>
        <taxon>Candidula</taxon>
    </lineage>
</organism>
<proteinExistence type="predicted"/>
<keyword evidence="1" id="KW-0479">Metal-binding</keyword>
<dbReference type="GO" id="GO:0005507">
    <property type="term" value="F:copper ion binding"/>
    <property type="evidence" value="ECO:0007669"/>
    <property type="project" value="InterPro"/>
</dbReference>
<feature type="signal peptide" evidence="7">
    <location>
        <begin position="1"/>
        <end position="18"/>
    </location>
</feature>
<dbReference type="InterPro" id="IPR020611">
    <property type="entry name" value="Cu2_ascorb_mOase_CS-1"/>
</dbReference>
<dbReference type="InterPro" id="IPR036939">
    <property type="entry name" value="Cu2_ascorb_mOase_N_sf"/>
</dbReference>
<evidence type="ECO:0000256" key="3">
    <source>
        <dbReference type="ARBA" id="ARBA00023008"/>
    </source>
</evidence>
<dbReference type="PANTHER" id="PTHR10157:SF23">
    <property type="entry name" value="MOXD1 HOMOLOG 1"/>
    <property type="match status" value="1"/>
</dbReference>
<keyword evidence="7" id="KW-0732">Signal</keyword>
<keyword evidence="5" id="KW-1015">Disulfide bond</keyword>
<dbReference type="InterPro" id="IPR014784">
    <property type="entry name" value="Cu2_ascorb_mOase-like_C"/>
</dbReference>
<dbReference type="Gene3D" id="2.60.120.230">
    <property type="match status" value="1"/>
</dbReference>
<feature type="domain" description="Temptin Cys/Cys disulfide" evidence="10">
    <location>
        <begin position="19"/>
        <end position="114"/>
    </location>
</feature>
<evidence type="ECO:0008006" key="13">
    <source>
        <dbReference type="Google" id="ProtNLM"/>
    </source>
</evidence>
<evidence type="ECO:0000313" key="12">
    <source>
        <dbReference type="Proteomes" id="UP000678393"/>
    </source>
</evidence>
<evidence type="ECO:0000256" key="1">
    <source>
        <dbReference type="ARBA" id="ARBA00022723"/>
    </source>
</evidence>
<dbReference type="Pfam" id="PF24784">
    <property type="entry name" value="Temptin_C"/>
    <property type="match status" value="1"/>
</dbReference>
<keyword evidence="6" id="KW-0325">Glycoprotein</keyword>
<feature type="chain" id="PRO_5035826899" description="Temptin" evidence="7">
    <location>
        <begin position="19"/>
        <end position="423"/>
    </location>
</feature>
<dbReference type="GO" id="GO:0004500">
    <property type="term" value="F:dopamine beta-monooxygenase activity"/>
    <property type="evidence" value="ECO:0007669"/>
    <property type="project" value="InterPro"/>
</dbReference>
<feature type="non-terminal residue" evidence="11">
    <location>
        <position position="423"/>
    </location>
</feature>
<evidence type="ECO:0000259" key="9">
    <source>
        <dbReference type="Pfam" id="PF03712"/>
    </source>
</evidence>
<dbReference type="SUPFAM" id="SSF49742">
    <property type="entry name" value="PHM/PNGase F"/>
    <property type="match status" value="2"/>
</dbReference>
<feature type="domain" description="Copper type II ascorbate-dependent monooxygenase C-terminal" evidence="9">
    <location>
        <begin position="303"/>
        <end position="413"/>
    </location>
</feature>
<dbReference type="InterPro" id="IPR057626">
    <property type="entry name" value="S-S_Temptin"/>
</dbReference>
<dbReference type="AlphaFoldDB" id="A0A8S3YH99"/>
<evidence type="ECO:0000256" key="2">
    <source>
        <dbReference type="ARBA" id="ARBA00023002"/>
    </source>
</evidence>
<evidence type="ECO:0000259" key="8">
    <source>
        <dbReference type="Pfam" id="PF01082"/>
    </source>
</evidence>
<dbReference type="PANTHER" id="PTHR10157">
    <property type="entry name" value="DOPAMINE BETA HYDROXYLASE RELATED"/>
    <property type="match status" value="1"/>
</dbReference>
<dbReference type="InterPro" id="IPR000945">
    <property type="entry name" value="DBH-like"/>
</dbReference>
<keyword evidence="12" id="KW-1185">Reference proteome</keyword>
<feature type="domain" description="Copper type II ascorbate-dependent monooxygenase N-terminal" evidence="8">
    <location>
        <begin position="171"/>
        <end position="286"/>
    </location>
</feature>
<dbReference type="PROSITE" id="PS00084">
    <property type="entry name" value="CU2_MONOOXYGENASE_1"/>
    <property type="match status" value="1"/>
</dbReference>
<name>A0A8S3YH99_9EUPU</name>
<dbReference type="EMBL" id="CAJHNH020000048">
    <property type="protein sequence ID" value="CAG5114875.1"/>
    <property type="molecule type" value="Genomic_DNA"/>
</dbReference>
<dbReference type="InterPro" id="IPR000323">
    <property type="entry name" value="Cu2_ascorb_mOase_N"/>
</dbReference>
<evidence type="ECO:0000259" key="10">
    <source>
        <dbReference type="Pfam" id="PF24784"/>
    </source>
</evidence>
<dbReference type="Proteomes" id="UP000678393">
    <property type="component" value="Unassembled WGS sequence"/>
</dbReference>
<evidence type="ECO:0000256" key="5">
    <source>
        <dbReference type="ARBA" id="ARBA00023157"/>
    </source>
</evidence>
<reference evidence="11" key="1">
    <citation type="submission" date="2021-04" db="EMBL/GenBank/DDBJ databases">
        <authorList>
            <consortium name="Molecular Ecology Group"/>
        </authorList>
    </citation>
    <scope>NUCLEOTIDE SEQUENCE</scope>
</reference>
<sequence>MSSVSTLVLALLLPMVRPFMHYQKRIPNGDNIPFPCKPGKIWPGLGHFNDEGTGPRNPFGLRFEELESIWTKEFCLEDSDGDGFYNGLELGDPKCEWTEDTPVAEKDGLSHPGICDPWDTPRCKNMDISSFSDKYKTQGEWMEDVCQSDGLVCPALEDKDIMNITLRLPPRTAVPTDTTSYICINFNIYNHGVPKGRDFHAVALTPVLDNKQVVHHMALFGCKGYMEPNFDPYMCQIVPNPSCQEFLHVWTVGLDGECYYPDSGVRIGETGVQFMVIQYHWTNMQKIRGLTDSSGLMVHFTPNFNCASGCTRTLIKHSINITSAWNHMHLLGLDMIMEVLRNGVHVAYITHDKVYSYDSPQVKEPLELFPGDSIVTTCGFNTLGRKEDVEWGDGTLDEMCFGFITYYPRVNLTSPTCLEIMGL</sequence>
<protein>
    <recommendedName>
        <fullName evidence="13">Temptin</fullName>
    </recommendedName>
</protein>
<gene>
    <name evidence="11" type="ORF">CUNI_LOCUS433</name>
</gene>
<dbReference type="Gene3D" id="2.60.120.310">
    <property type="entry name" value="Copper type II, ascorbate-dependent monooxygenase, N-terminal domain"/>
    <property type="match status" value="1"/>
</dbReference>
<dbReference type="Pfam" id="PF03712">
    <property type="entry name" value="Cu2_monoox_C"/>
    <property type="match status" value="1"/>
</dbReference>
<evidence type="ECO:0000256" key="7">
    <source>
        <dbReference type="SAM" id="SignalP"/>
    </source>
</evidence>
<keyword evidence="2" id="KW-0560">Oxidoreductase</keyword>
<evidence type="ECO:0000256" key="6">
    <source>
        <dbReference type="ARBA" id="ARBA00023180"/>
    </source>
</evidence>
<comment type="caution">
    <text evidence="11">The sequence shown here is derived from an EMBL/GenBank/DDBJ whole genome shotgun (WGS) entry which is preliminary data.</text>
</comment>
<keyword evidence="4" id="KW-0503">Monooxygenase</keyword>
<dbReference type="OrthoDB" id="129121at2759"/>
<dbReference type="Pfam" id="PF01082">
    <property type="entry name" value="Cu2_monooxygen"/>
    <property type="match status" value="1"/>
</dbReference>
<evidence type="ECO:0000256" key="4">
    <source>
        <dbReference type="ARBA" id="ARBA00023033"/>
    </source>
</evidence>
<dbReference type="InterPro" id="IPR024548">
    <property type="entry name" value="Cu2_monoox_C"/>
</dbReference>